<keyword evidence="2" id="KW-0328">Glycosyltransferase</keyword>
<keyword evidence="1" id="KW-1003">Cell membrane</keyword>
<evidence type="ECO:0000256" key="6">
    <source>
        <dbReference type="ARBA" id="ARBA00022989"/>
    </source>
</evidence>
<feature type="domain" description="Glycosyltransferase 2-like" evidence="8">
    <location>
        <begin position="11"/>
        <end position="141"/>
    </location>
</feature>
<keyword evidence="7" id="KW-0472">Membrane</keyword>
<proteinExistence type="predicted"/>
<organism evidence="9 10">
    <name type="scientific">Ktedonobacter racemifer DSM 44963</name>
    <dbReference type="NCBI Taxonomy" id="485913"/>
    <lineage>
        <taxon>Bacteria</taxon>
        <taxon>Bacillati</taxon>
        <taxon>Chloroflexota</taxon>
        <taxon>Ktedonobacteria</taxon>
        <taxon>Ktedonobacterales</taxon>
        <taxon>Ktedonobacteraceae</taxon>
        <taxon>Ktedonobacter</taxon>
    </lineage>
</organism>
<dbReference type="GO" id="GO:0009103">
    <property type="term" value="P:lipopolysaccharide biosynthetic process"/>
    <property type="evidence" value="ECO:0007669"/>
    <property type="project" value="UniProtKB-KW"/>
</dbReference>
<evidence type="ECO:0000256" key="3">
    <source>
        <dbReference type="ARBA" id="ARBA00022679"/>
    </source>
</evidence>
<dbReference type="SUPFAM" id="SSF53448">
    <property type="entry name" value="Nucleotide-diphospho-sugar transferases"/>
    <property type="match status" value="1"/>
</dbReference>
<dbReference type="GO" id="GO:0005886">
    <property type="term" value="C:plasma membrane"/>
    <property type="evidence" value="ECO:0007669"/>
    <property type="project" value="TreeGrafter"/>
</dbReference>
<keyword evidence="3 9" id="KW-0808">Transferase</keyword>
<evidence type="ECO:0000256" key="4">
    <source>
        <dbReference type="ARBA" id="ARBA00022692"/>
    </source>
</evidence>
<dbReference type="eggNOG" id="COG0463">
    <property type="taxonomic scope" value="Bacteria"/>
</dbReference>
<name>D6U8J8_KTERA</name>
<protein>
    <submittedName>
        <fullName evidence="9">Glycosyl transferase family 2</fullName>
    </submittedName>
</protein>
<evidence type="ECO:0000256" key="2">
    <source>
        <dbReference type="ARBA" id="ARBA00022676"/>
    </source>
</evidence>
<dbReference type="Pfam" id="PF00535">
    <property type="entry name" value="Glycos_transf_2"/>
    <property type="match status" value="1"/>
</dbReference>
<keyword evidence="5" id="KW-0448">Lipopolysaccharide biosynthesis</keyword>
<dbReference type="RefSeq" id="WP_007922637.1">
    <property type="nucleotide sequence ID" value="NZ_ADVG01000005.1"/>
</dbReference>
<evidence type="ECO:0000259" key="8">
    <source>
        <dbReference type="Pfam" id="PF00535"/>
    </source>
</evidence>
<evidence type="ECO:0000313" key="10">
    <source>
        <dbReference type="Proteomes" id="UP000004508"/>
    </source>
</evidence>
<dbReference type="InterPro" id="IPR029044">
    <property type="entry name" value="Nucleotide-diphossugar_trans"/>
</dbReference>
<dbReference type="CDD" id="cd04179">
    <property type="entry name" value="DPM_DPG-synthase_like"/>
    <property type="match status" value="1"/>
</dbReference>
<dbReference type="GO" id="GO:0099621">
    <property type="term" value="F:undecaprenyl-phosphate 4-deoxy-4-formamido-L-arabinose transferase activity"/>
    <property type="evidence" value="ECO:0007669"/>
    <property type="project" value="TreeGrafter"/>
</dbReference>
<dbReference type="InterPro" id="IPR050256">
    <property type="entry name" value="Glycosyltransferase_2"/>
</dbReference>
<dbReference type="PANTHER" id="PTHR48090">
    <property type="entry name" value="UNDECAPRENYL-PHOSPHATE 4-DEOXY-4-FORMAMIDO-L-ARABINOSE TRANSFERASE-RELATED"/>
    <property type="match status" value="1"/>
</dbReference>
<reference evidence="9 10" key="1">
    <citation type="journal article" date="2011" name="Stand. Genomic Sci.">
        <title>Non-contiguous finished genome sequence and contextual data of the filamentous soil bacterium Ktedonobacter racemifer type strain (SOSP1-21).</title>
        <authorList>
            <person name="Chang Y.J."/>
            <person name="Land M."/>
            <person name="Hauser L."/>
            <person name="Chertkov O."/>
            <person name="Del Rio T.G."/>
            <person name="Nolan M."/>
            <person name="Copeland A."/>
            <person name="Tice H."/>
            <person name="Cheng J.F."/>
            <person name="Lucas S."/>
            <person name="Han C."/>
            <person name="Goodwin L."/>
            <person name="Pitluck S."/>
            <person name="Ivanova N."/>
            <person name="Ovchinikova G."/>
            <person name="Pati A."/>
            <person name="Chen A."/>
            <person name="Palaniappan K."/>
            <person name="Mavromatis K."/>
            <person name="Liolios K."/>
            <person name="Brettin T."/>
            <person name="Fiebig A."/>
            <person name="Rohde M."/>
            <person name="Abt B."/>
            <person name="Goker M."/>
            <person name="Detter J.C."/>
            <person name="Woyke T."/>
            <person name="Bristow J."/>
            <person name="Eisen J.A."/>
            <person name="Markowitz V."/>
            <person name="Hugenholtz P."/>
            <person name="Kyrpides N.C."/>
            <person name="Klenk H.P."/>
            <person name="Lapidus A."/>
        </authorList>
    </citation>
    <scope>NUCLEOTIDE SEQUENCE [LARGE SCALE GENOMIC DNA]</scope>
    <source>
        <strain evidence="10">DSM 44963</strain>
    </source>
</reference>
<dbReference type="EMBL" id="ADVG01000005">
    <property type="protein sequence ID" value="EFH80209.1"/>
    <property type="molecule type" value="Genomic_DNA"/>
</dbReference>
<accession>D6U8J8</accession>
<evidence type="ECO:0000256" key="1">
    <source>
        <dbReference type="ARBA" id="ARBA00022475"/>
    </source>
</evidence>
<gene>
    <name evidence="9" type="ORF">Krac_0786</name>
</gene>
<evidence type="ECO:0000256" key="5">
    <source>
        <dbReference type="ARBA" id="ARBA00022985"/>
    </source>
</evidence>
<sequence>MKENIATASISVILPAYNEEAVIASTVATVLETLATWTLDFEVIVVNDGSQDSTSTILESVAAAHPRLTVLHHVVNQGYGAALVRGFEASTKDLIFFMDADGQFDIRDLERFFPLLQEYDAVLSYHFKRQDSWMRKLNVWGWSMLVRLVFGVSVRDIDCAFKLYPGTFLRELRLETRGAMINTEILYKFKHAGLASTQLGVRHLPRRGGQATGAKPAVILRALRELLVCAWKWYGAKR</sequence>
<dbReference type="PANTHER" id="PTHR48090:SF3">
    <property type="entry name" value="UNDECAPRENYL-PHOSPHATE 4-DEOXY-4-FORMAMIDO-L-ARABINOSE TRANSFERASE"/>
    <property type="match status" value="1"/>
</dbReference>
<keyword evidence="4" id="KW-0812">Transmembrane</keyword>
<dbReference type="AlphaFoldDB" id="D6U8J8"/>
<dbReference type="InterPro" id="IPR001173">
    <property type="entry name" value="Glyco_trans_2-like"/>
</dbReference>
<dbReference type="InParanoid" id="D6U8J8"/>
<dbReference type="Proteomes" id="UP000004508">
    <property type="component" value="Unassembled WGS sequence"/>
</dbReference>
<evidence type="ECO:0000256" key="7">
    <source>
        <dbReference type="ARBA" id="ARBA00023136"/>
    </source>
</evidence>
<keyword evidence="10" id="KW-1185">Reference proteome</keyword>
<dbReference type="OrthoDB" id="9810303at2"/>
<evidence type="ECO:0000313" key="9">
    <source>
        <dbReference type="EMBL" id="EFH80209.1"/>
    </source>
</evidence>
<keyword evidence="6" id="KW-1133">Transmembrane helix</keyword>
<dbReference type="Gene3D" id="3.90.550.10">
    <property type="entry name" value="Spore Coat Polysaccharide Biosynthesis Protein SpsA, Chain A"/>
    <property type="match status" value="1"/>
</dbReference>
<dbReference type="STRING" id="485913.Krac_0786"/>
<comment type="caution">
    <text evidence="9">The sequence shown here is derived from an EMBL/GenBank/DDBJ whole genome shotgun (WGS) entry which is preliminary data.</text>
</comment>